<reference evidence="2" key="1">
    <citation type="submission" date="2021-02" db="EMBL/GenBank/DDBJ databases">
        <authorList>
            <person name="Nowell W R."/>
        </authorList>
    </citation>
    <scope>NUCLEOTIDE SEQUENCE</scope>
</reference>
<feature type="transmembrane region" description="Helical" evidence="1">
    <location>
        <begin position="59"/>
        <end position="77"/>
    </location>
</feature>
<evidence type="ECO:0000313" key="3">
    <source>
        <dbReference type="Proteomes" id="UP000663870"/>
    </source>
</evidence>
<dbReference type="InterPro" id="IPR010721">
    <property type="entry name" value="UstE-like"/>
</dbReference>
<dbReference type="Proteomes" id="UP000663870">
    <property type="component" value="Unassembled WGS sequence"/>
</dbReference>
<dbReference type="Gene3D" id="1.20.120.1630">
    <property type="match status" value="1"/>
</dbReference>
<dbReference type="EMBL" id="CAJNOL010000003">
    <property type="protein sequence ID" value="CAF0727938.1"/>
    <property type="molecule type" value="Genomic_DNA"/>
</dbReference>
<keyword evidence="1" id="KW-0812">Transmembrane</keyword>
<keyword evidence="1" id="KW-0472">Membrane</keyword>
<evidence type="ECO:0000313" key="2">
    <source>
        <dbReference type="EMBL" id="CAF0727938.1"/>
    </source>
</evidence>
<dbReference type="PROSITE" id="PS50244">
    <property type="entry name" value="S5A_REDUCTASE"/>
    <property type="match status" value="1"/>
</dbReference>
<feature type="transmembrane region" description="Helical" evidence="1">
    <location>
        <begin position="98"/>
        <end position="118"/>
    </location>
</feature>
<dbReference type="Pfam" id="PF06966">
    <property type="entry name" value="DUF1295"/>
    <property type="match status" value="1"/>
</dbReference>
<dbReference type="AlphaFoldDB" id="A0A813MXQ9"/>
<dbReference type="PANTHER" id="PTHR32251">
    <property type="entry name" value="3-OXO-5-ALPHA-STEROID 4-DEHYDROGENASE"/>
    <property type="match status" value="1"/>
</dbReference>
<evidence type="ECO:0000256" key="1">
    <source>
        <dbReference type="SAM" id="Phobius"/>
    </source>
</evidence>
<dbReference type="PANTHER" id="PTHR32251:SF17">
    <property type="entry name" value="STEROID 5-ALPHA REDUCTASE C-TERMINAL DOMAIN-CONTAINING PROTEIN"/>
    <property type="match status" value="1"/>
</dbReference>
<feature type="transmembrane region" description="Helical" evidence="1">
    <location>
        <begin position="207"/>
        <end position="226"/>
    </location>
</feature>
<sequence length="259" mass="30243">MGSQVGKLISIDFAIQFIGWIISAKFRTEKYFDLTGSLTFILLTYLSRNKTHQTLRQKIQCSCVFIWALRLGAFLFYRILKAGKDSRFDHMRNSPSRLFIPWMMQGLWVIITLLPTLYLNQKEVDKPLTQTDYIGWGMWLFGFLFEVIADQQKMTFKNNLNNKGNFINTGLWKYSRHPNYFGEICLWLGLYISSSHMLVGYEKFTGILSPVFVTLLLSFLSGIPILERQAMKLFGNNPAYHTYRSRTPILIPFINFPRI</sequence>
<dbReference type="GO" id="GO:0016020">
    <property type="term" value="C:membrane"/>
    <property type="evidence" value="ECO:0007669"/>
    <property type="project" value="TreeGrafter"/>
</dbReference>
<evidence type="ECO:0008006" key="4">
    <source>
        <dbReference type="Google" id="ProtNLM"/>
    </source>
</evidence>
<feature type="transmembrane region" description="Helical" evidence="1">
    <location>
        <begin position="133"/>
        <end position="149"/>
    </location>
</feature>
<organism evidence="2 3">
    <name type="scientific">Rotaria sordida</name>
    <dbReference type="NCBI Taxonomy" id="392033"/>
    <lineage>
        <taxon>Eukaryota</taxon>
        <taxon>Metazoa</taxon>
        <taxon>Spiralia</taxon>
        <taxon>Gnathifera</taxon>
        <taxon>Rotifera</taxon>
        <taxon>Eurotatoria</taxon>
        <taxon>Bdelloidea</taxon>
        <taxon>Philodinida</taxon>
        <taxon>Philodinidae</taxon>
        <taxon>Rotaria</taxon>
    </lineage>
</organism>
<proteinExistence type="predicted"/>
<accession>A0A813MXQ9</accession>
<keyword evidence="1" id="KW-1133">Transmembrane helix</keyword>
<keyword evidence="3" id="KW-1185">Reference proteome</keyword>
<protein>
    <recommendedName>
        <fullName evidence="4">Steroid 5-alpha reductase C-terminal domain-containing protein</fullName>
    </recommendedName>
</protein>
<name>A0A813MXQ9_9BILA</name>
<gene>
    <name evidence="2" type="ORF">JXQ802_LOCUS277</name>
</gene>
<comment type="caution">
    <text evidence="2">The sequence shown here is derived from an EMBL/GenBank/DDBJ whole genome shotgun (WGS) entry which is preliminary data.</text>
</comment>